<dbReference type="RefSeq" id="WP_345908349.1">
    <property type="nucleotide sequence ID" value="NZ_DAOSQJ010000045.1"/>
</dbReference>
<dbReference type="InterPro" id="IPR043519">
    <property type="entry name" value="NT_sf"/>
</dbReference>
<dbReference type="Gene3D" id="3.30.460.10">
    <property type="entry name" value="Beta Polymerase, domain 2"/>
    <property type="match status" value="1"/>
</dbReference>
<evidence type="ECO:0000313" key="2">
    <source>
        <dbReference type="EMBL" id="NLJ23613.1"/>
    </source>
</evidence>
<dbReference type="EMBL" id="JAAYUN010000206">
    <property type="protein sequence ID" value="NLJ23613.1"/>
    <property type="molecule type" value="Genomic_DNA"/>
</dbReference>
<dbReference type="CDD" id="cd05403">
    <property type="entry name" value="NT_KNTase_like"/>
    <property type="match status" value="1"/>
</dbReference>
<dbReference type="GO" id="GO:0016779">
    <property type="term" value="F:nucleotidyltransferase activity"/>
    <property type="evidence" value="ECO:0007669"/>
    <property type="project" value="InterPro"/>
</dbReference>
<sequence>MSGNMTNNLKTADQQRAELFLEEFVSGLVGSMEDDIDFILLFGSAARGEFILGKSDVDLIIQTKSDAAVRRVERFAESLFWRLNEKHGTQFEKVLSTGMSESILEESIKFLEKHVRLYKPFEVFGPNDIDWSEGLVKRPDLLPGAVLVASQLTLLYKMKYEGKILFGRDIRPEINPHFTWWERLKAIMVPQSIAFASFVLALILPQKATGYAVKALFYEVDSVNIYQKSVIPPHQEKMRSFAEASQFENAVFDRLRFLLEKNLGLSSEQKLELLRKAAAIKRHGFRGSRWEALRFCLVAFGAIWQTNAALILRAQGSG</sequence>
<keyword evidence="2" id="KW-0808">Transferase</keyword>
<dbReference type="SUPFAM" id="SSF81301">
    <property type="entry name" value="Nucleotidyltransferase"/>
    <property type="match status" value="1"/>
</dbReference>
<comment type="caution">
    <text evidence="2">The sequence shown here is derived from an EMBL/GenBank/DDBJ whole genome shotgun (WGS) entry which is preliminary data.</text>
</comment>
<accession>A0A7K4AKW1</accession>
<protein>
    <submittedName>
        <fullName evidence="2">Nucleotidyltransferase domain-containing protein</fullName>
    </submittedName>
</protein>
<reference evidence="2 3" key="1">
    <citation type="journal article" date="2020" name="Biotechnol. Biofuels">
        <title>New insights from the biogas microbiome by comprehensive genome-resolved metagenomics of nearly 1600 species originating from multiple anaerobic digesters.</title>
        <authorList>
            <person name="Campanaro S."/>
            <person name="Treu L."/>
            <person name="Rodriguez-R L.M."/>
            <person name="Kovalovszki A."/>
            <person name="Ziels R.M."/>
            <person name="Maus I."/>
            <person name="Zhu X."/>
            <person name="Kougias P.G."/>
            <person name="Basile A."/>
            <person name="Luo G."/>
            <person name="Schluter A."/>
            <person name="Konstantinidis K.T."/>
            <person name="Angelidaki I."/>
        </authorList>
    </citation>
    <scope>NUCLEOTIDE SEQUENCE [LARGE SCALE GENOMIC DNA]</scope>
    <source>
        <strain evidence="2">AS27yjCOA_157</strain>
    </source>
</reference>
<dbReference type="Proteomes" id="UP000544742">
    <property type="component" value="Unassembled WGS sequence"/>
</dbReference>
<dbReference type="AlphaFoldDB" id="A0A7K4AKW1"/>
<dbReference type="Pfam" id="PF01909">
    <property type="entry name" value="NTP_transf_2"/>
    <property type="match status" value="1"/>
</dbReference>
<evidence type="ECO:0000313" key="3">
    <source>
        <dbReference type="Proteomes" id="UP000544742"/>
    </source>
</evidence>
<organism evidence="2 3">
    <name type="scientific">Methanothrix soehngenii</name>
    <name type="common">Methanosaeta concilii</name>
    <dbReference type="NCBI Taxonomy" id="2223"/>
    <lineage>
        <taxon>Archaea</taxon>
        <taxon>Methanobacteriati</taxon>
        <taxon>Methanobacteriota</taxon>
        <taxon>Stenosarchaea group</taxon>
        <taxon>Methanomicrobia</taxon>
        <taxon>Methanotrichales</taxon>
        <taxon>Methanotrichaceae</taxon>
        <taxon>Methanothrix</taxon>
    </lineage>
</organism>
<dbReference type="InterPro" id="IPR002934">
    <property type="entry name" value="Polymerase_NTP_transf_dom"/>
</dbReference>
<proteinExistence type="predicted"/>
<evidence type="ECO:0000259" key="1">
    <source>
        <dbReference type="Pfam" id="PF01909"/>
    </source>
</evidence>
<feature type="domain" description="Polymerase nucleotidyl transferase" evidence="1">
    <location>
        <begin position="36"/>
        <end position="84"/>
    </location>
</feature>
<gene>
    <name evidence="2" type="ORF">GX426_10990</name>
</gene>
<name>A0A7K4AKW1_METSH</name>